<dbReference type="Proteomes" id="UP000254220">
    <property type="component" value="Unassembled WGS sequence"/>
</dbReference>
<dbReference type="EMBL" id="UGYB01000004">
    <property type="protein sequence ID" value="SUI47143.1"/>
    <property type="molecule type" value="Genomic_DNA"/>
</dbReference>
<dbReference type="InterPro" id="IPR012337">
    <property type="entry name" value="RNaseH-like_sf"/>
</dbReference>
<dbReference type="InterPro" id="IPR036397">
    <property type="entry name" value="RNaseH_sf"/>
</dbReference>
<evidence type="ECO:0000259" key="1">
    <source>
        <dbReference type="PROSITE" id="PS50994"/>
    </source>
</evidence>
<feature type="domain" description="Integrase catalytic" evidence="1">
    <location>
        <begin position="44"/>
        <end position="122"/>
    </location>
</feature>
<dbReference type="AlphaFoldDB" id="A0A379YNT7"/>
<evidence type="ECO:0000313" key="3">
    <source>
        <dbReference type="Proteomes" id="UP000254220"/>
    </source>
</evidence>
<dbReference type="SUPFAM" id="SSF53098">
    <property type="entry name" value="Ribonuclease H-like"/>
    <property type="match status" value="1"/>
</dbReference>
<dbReference type="Gene3D" id="3.30.420.10">
    <property type="entry name" value="Ribonuclease H-like superfamily/Ribonuclease H"/>
    <property type="match status" value="1"/>
</dbReference>
<accession>A0A379YNT7</accession>
<evidence type="ECO:0000313" key="2">
    <source>
        <dbReference type="EMBL" id="SUI47143.1"/>
    </source>
</evidence>
<dbReference type="PANTHER" id="PTHR46889">
    <property type="entry name" value="TRANSPOSASE INSF FOR INSERTION SEQUENCE IS3B-RELATED"/>
    <property type="match status" value="1"/>
</dbReference>
<protein>
    <submittedName>
        <fullName evidence="2">Transposase IS3</fullName>
    </submittedName>
</protein>
<dbReference type="GO" id="GO:0015074">
    <property type="term" value="P:DNA integration"/>
    <property type="evidence" value="ECO:0007669"/>
    <property type="project" value="InterPro"/>
</dbReference>
<dbReference type="PROSITE" id="PS50994">
    <property type="entry name" value="INTEGRASE"/>
    <property type="match status" value="1"/>
</dbReference>
<proteinExistence type="predicted"/>
<dbReference type="PANTHER" id="PTHR46889:SF4">
    <property type="entry name" value="TRANSPOSASE INSO FOR INSERTION SEQUENCE ELEMENT IS911B-RELATED"/>
    <property type="match status" value="1"/>
</dbReference>
<sequence>MNHKNVQRLMGEQSLKAVIRAKKYRSWKGKAGKIAPNVLQRDFTATRPNEKWVTDVTEFAVGGQKLYLSPIIDLFNGEAISHVMSARPVMNMVSTMLEKALATLSPGETPVLHSDQGWQYQM</sequence>
<dbReference type="InterPro" id="IPR001584">
    <property type="entry name" value="Integrase_cat-core"/>
</dbReference>
<gene>
    <name evidence="2" type="ORF">NCTC12420_05092</name>
</gene>
<dbReference type="InterPro" id="IPR050900">
    <property type="entry name" value="Transposase_IS3/IS150/IS904"/>
</dbReference>
<dbReference type="GO" id="GO:0003676">
    <property type="term" value="F:nucleic acid binding"/>
    <property type="evidence" value="ECO:0007669"/>
    <property type="project" value="InterPro"/>
</dbReference>
<name>A0A379YNT7_SALER</name>
<reference evidence="2 3" key="1">
    <citation type="submission" date="2018-06" db="EMBL/GenBank/DDBJ databases">
        <authorList>
            <consortium name="Pathogen Informatics"/>
            <person name="Doyle S."/>
        </authorList>
    </citation>
    <scope>NUCLEOTIDE SEQUENCE [LARGE SCALE GENOMIC DNA]</scope>
    <source>
        <strain evidence="2 3">NCTC12420</strain>
    </source>
</reference>
<organism evidence="2 3">
    <name type="scientific">Salmonella enterica subsp. indica</name>
    <dbReference type="NCBI Taxonomy" id="59207"/>
    <lineage>
        <taxon>Bacteria</taxon>
        <taxon>Pseudomonadati</taxon>
        <taxon>Pseudomonadota</taxon>
        <taxon>Gammaproteobacteria</taxon>
        <taxon>Enterobacterales</taxon>
        <taxon>Enterobacteriaceae</taxon>
        <taxon>Salmonella</taxon>
    </lineage>
</organism>
<dbReference type="Pfam" id="PF00665">
    <property type="entry name" value="rve"/>
    <property type="match status" value="1"/>
</dbReference>